<accession>A0A9Q0XDA3</accession>
<keyword evidence="1" id="KW-0812">Transmembrane</keyword>
<organism evidence="2 3">
    <name type="scientific">Phrynocephalus forsythii</name>
    <dbReference type="NCBI Taxonomy" id="171643"/>
    <lineage>
        <taxon>Eukaryota</taxon>
        <taxon>Metazoa</taxon>
        <taxon>Chordata</taxon>
        <taxon>Craniata</taxon>
        <taxon>Vertebrata</taxon>
        <taxon>Euteleostomi</taxon>
        <taxon>Lepidosauria</taxon>
        <taxon>Squamata</taxon>
        <taxon>Bifurcata</taxon>
        <taxon>Unidentata</taxon>
        <taxon>Episquamata</taxon>
        <taxon>Toxicofera</taxon>
        <taxon>Iguania</taxon>
        <taxon>Acrodonta</taxon>
        <taxon>Agamidae</taxon>
        <taxon>Agaminae</taxon>
        <taxon>Phrynocephalus</taxon>
    </lineage>
</organism>
<feature type="transmembrane region" description="Helical" evidence="1">
    <location>
        <begin position="17"/>
        <end position="42"/>
    </location>
</feature>
<dbReference type="OrthoDB" id="9406895at2759"/>
<name>A0A9Q0XDA3_9SAUR</name>
<evidence type="ECO:0000313" key="2">
    <source>
        <dbReference type="EMBL" id="KAJ7307502.1"/>
    </source>
</evidence>
<dbReference type="PANTHER" id="PTHR37998:SF1">
    <property type="entry name" value="CATION CHANNEL SPERM-ASSOCIATED AUXILIARY SUBUNIT TMEM262"/>
    <property type="match status" value="1"/>
</dbReference>
<dbReference type="InterPro" id="IPR040431">
    <property type="entry name" value="TM262"/>
</dbReference>
<protein>
    <recommendedName>
        <fullName evidence="4">Transmembrane protein 262</fullName>
    </recommendedName>
</protein>
<evidence type="ECO:0000256" key="1">
    <source>
        <dbReference type="SAM" id="Phobius"/>
    </source>
</evidence>
<keyword evidence="1" id="KW-0472">Membrane</keyword>
<dbReference type="AlphaFoldDB" id="A0A9Q0XDA3"/>
<keyword evidence="1" id="KW-1133">Transmembrane helix</keyword>
<dbReference type="PANTHER" id="PTHR37998">
    <property type="entry name" value="TRANSMEMBRANE PROTEIN 262"/>
    <property type="match status" value="1"/>
</dbReference>
<dbReference type="Proteomes" id="UP001142489">
    <property type="component" value="Unassembled WGS sequence"/>
</dbReference>
<dbReference type="EMBL" id="JAPFRF010000019">
    <property type="protein sequence ID" value="KAJ7307502.1"/>
    <property type="molecule type" value="Genomic_DNA"/>
</dbReference>
<keyword evidence="3" id="KW-1185">Reference proteome</keyword>
<sequence>MPSWKDPFITVTFPNKVIFTIGSLFLFFVHTAVIVSDLYHFLATQKGDLMSFRFTVFSHVASFYWALLGTIYTLQAEDHVLMCCALTSLAMNSALFLARFSVDYITIDYREEQY</sequence>
<comment type="caution">
    <text evidence="2">The sequence shown here is derived from an EMBL/GenBank/DDBJ whole genome shotgun (WGS) entry which is preliminary data.</text>
</comment>
<reference evidence="2" key="1">
    <citation type="journal article" date="2023" name="DNA Res.">
        <title>Chromosome-level genome assembly of Phrynocephalus forsythii using third-generation DNA sequencing and Hi-C analysis.</title>
        <authorList>
            <person name="Qi Y."/>
            <person name="Zhao W."/>
            <person name="Zhao Y."/>
            <person name="Niu C."/>
            <person name="Cao S."/>
            <person name="Zhang Y."/>
        </authorList>
    </citation>
    <scope>NUCLEOTIDE SEQUENCE</scope>
    <source>
        <tissue evidence="2">Muscle</tissue>
    </source>
</reference>
<evidence type="ECO:0000313" key="3">
    <source>
        <dbReference type="Proteomes" id="UP001142489"/>
    </source>
</evidence>
<feature type="transmembrane region" description="Helical" evidence="1">
    <location>
        <begin position="79"/>
        <end position="100"/>
    </location>
</feature>
<evidence type="ECO:0008006" key="4">
    <source>
        <dbReference type="Google" id="ProtNLM"/>
    </source>
</evidence>
<gene>
    <name evidence="2" type="ORF">JRQ81_009525</name>
</gene>
<proteinExistence type="predicted"/>
<feature type="transmembrane region" description="Helical" evidence="1">
    <location>
        <begin position="54"/>
        <end position="73"/>
    </location>
</feature>